<organism evidence="1 2">
    <name type="scientific">Rubroshorea leprosula</name>
    <dbReference type="NCBI Taxonomy" id="152421"/>
    <lineage>
        <taxon>Eukaryota</taxon>
        <taxon>Viridiplantae</taxon>
        <taxon>Streptophyta</taxon>
        <taxon>Embryophyta</taxon>
        <taxon>Tracheophyta</taxon>
        <taxon>Spermatophyta</taxon>
        <taxon>Magnoliopsida</taxon>
        <taxon>eudicotyledons</taxon>
        <taxon>Gunneridae</taxon>
        <taxon>Pentapetalae</taxon>
        <taxon>rosids</taxon>
        <taxon>malvids</taxon>
        <taxon>Malvales</taxon>
        <taxon>Dipterocarpaceae</taxon>
        <taxon>Rubroshorea</taxon>
    </lineage>
</organism>
<comment type="caution">
    <text evidence="1">The sequence shown here is derived from an EMBL/GenBank/DDBJ whole genome shotgun (WGS) entry which is preliminary data.</text>
</comment>
<reference evidence="1 2" key="1">
    <citation type="journal article" date="2021" name="Commun. Biol.">
        <title>The genome of Shorea leprosula (Dipterocarpaceae) highlights the ecological relevance of drought in aseasonal tropical rainforests.</title>
        <authorList>
            <person name="Ng K.K.S."/>
            <person name="Kobayashi M.J."/>
            <person name="Fawcett J.A."/>
            <person name="Hatakeyama M."/>
            <person name="Paape T."/>
            <person name="Ng C.H."/>
            <person name="Ang C.C."/>
            <person name="Tnah L.H."/>
            <person name="Lee C.T."/>
            <person name="Nishiyama T."/>
            <person name="Sese J."/>
            <person name="O'Brien M.J."/>
            <person name="Copetti D."/>
            <person name="Mohd Noor M.I."/>
            <person name="Ong R.C."/>
            <person name="Putra M."/>
            <person name="Sireger I.Z."/>
            <person name="Indrioko S."/>
            <person name="Kosugi Y."/>
            <person name="Izuno A."/>
            <person name="Isagi Y."/>
            <person name="Lee S.L."/>
            <person name="Shimizu K.K."/>
        </authorList>
    </citation>
    <scope>NUCLEOTIDE SEQUENCE [LARGE SCALE GENOMIC DNA]</scope>
    <source>
        <strain evidence="1">214</strain>
    </source>
</reference>
<accession>A0AAV5M565</accession>
<evidence type="ECO:0000313" key="2">
    <source>
        <dbReference type="Proteomes" id="UP001054252"/>
    </source>
</evidence>
<sequence>MALVSNFFFCPSFLPKYPIPPFDFIVLGVTSVLEDVYKHRLAPNSLNKKVNCRP</sequence>
<name>A0AAV5M565_9ROSI</name>
<dbReference type="Proteomes" id="UP001054252">
    <property type="component" value="Unassembled WGS sequence"/>
</dbReference>
<dbReference type="AlphaFoldDB" id="A0AAV5M565"/>
<proteinExistence type="predicted"/>
<keyword evidence="2" id="KW-1185">Reference proteome</keyword>
<protein>
    <submittedName>
        <fullName evidence="1">Uncharacterized protein</fullName>
    </submittedName>
</protein>
<dbReference type="EMBL" id="BPVZ01000187">
    <property type="protein sequence ID" value="GKV44915.1"/>
    <property type="molecule type" value="Genomic_DNA"/>
</dbReference>
<gene>
    <name evidence="1" type="ORF">SLEP1_g52049</name>
</gene>
<evidence type="ECO:0000313" key="1">
    <source>
        <dbReference type="EMBL" id="GKV44915.1"/>
    </source>
</evidence>